<evidence type="ECO:0000313" key="1">
    <source>
        <dbReference type="EMBL" id="MFM9330623.1"/>
    </source>
</evidence>
<sequence>MFKHPLQSMRKISIGILLSALIATSYLPAAQAASAAPEVQNQAQATSLVNDGGQYMRALITQGYIQYTEDLQDSTAPMTRAQAAVLLQQALQLKAPEALTGFPDVTSENAAAPAIYALRAQGIVQGGDTGYQPDAALTREQLASLLSRAFQLNDNGIQTSYADGQAISAAHAADALKLKQHFIWDGQNFAPQTVVTKAEFARALYMTLGLDVATPWAIPLEDFFRESDQQGFQLSPEGKHMAFVQPVNNRLNLFVMEVGQEKDAVQLTHETERSIQGFAWVSNDRLIYAKDTGGDENYHLLVVGIDGKGQRDLTPYENTTSQLIDLLPEVPDQVLIGMNKRDPRIFDVYRVNMDTGETVLAAENPGNITGWMTDNNGKLRIAISSDGNISSLLYREKEEDAFKPLLETRLGETFAPLMFTNDNKNLYAMSNLGADKAALVEFDPSANKVVKTVFSHPDVDVSGAVSSRATKTLVAALYITDKIHYTFFDSKLEEAYNKIRKELPGKEIALGSPDEKGNFRFQAYNDKNKGVDYTYNAETGELEKIAELSYWLDESKLADMKPVTFKGRDGLTLHGYLTLPKGKEAKDLPLVVNPHGGPWARDMWGYNPEVQFLASRGYAVLQVNFRGSTGYGKDFLNAGNKEWGKAMQNDLTDGVEWLVDQGIVDADRVAIYGASYGGYAALAGLTFTPDVYAAGVSYVGPSNLFTLLESLPPYWESERELFHERMGDPVKDKEMLEAISPLFHVDQIKAPLFVAQGANDPRVKQAESDQIVQALKERGVDVPYMLKKDEGHGFLNLENQLDFYRALEKFLDRHLHP</sequence>
<reference evidence="1" key="1">
    <citation type="submission" date="2024-12" db="EMBL/GenBank/DDBJ databases">
        <authorList>
            <person name="Wu N."/>
        </authorList>
    </citation>
    <scope>NUCLEOTIDE SEQUENCE</scope>
    <source>
        <strain evidence="1">P15</strain>
    </source>
</reference>
<proteinExistence type="predicted"/>
<dbReference type="Proteomes" id="UP001631969">
    <property type="component" value="Unassembled WGS sequence"/>
</dbReference>
<name>A0ACC7P0Z8_9BACL</name>
<evidence type="ECO:0000313" key="2">
    <source>
        <dbReference type="Proteomes" id="UP001631969"/>
    </source>
</evidence>
<accession>A0ACC7P0Z8</accession>
<keyword evidence="1" id="KW-0378">Hydrolase</keyword>
<organism evidence="1 2">
    <name type="scientific">Paenibacillus mesotrionivorans</name>
    <dbReference type="NCBI Taxonomy" id="3160968"/>
    <lineage>
        <taxon>Bacteria</taxon>
        <taxon>Bacillati</taxon>
        <taxon>Bacillota</taxon>
        <taxon>Bacilli</taxon>
        <taxon>Bacillales</taxon>
        <taxon>Paenibacillaceae</taxon>
        <taxon>Paenibacillus</taxon>
    </lineage>
</organism>
<gene>
    <name evidence="1" type="ORF">ACI1P1_20235</name>
</gene>
<keyword evidence="2" id="KW-1185">Reference proteome</keyword>
<dbReference type="EMBL" id="JBJURJ010000014">
    <property type="protein sequence ID" value="MFM9330623.1"/>
    <property type="molecule type" value="Genomic_DNA"/>
</dbReference>
<comment type="caution">
    <text evidence="1">The sequence shown here is derived from an EMBL/GenBank/DDBJ whole genome shotgun (WGS) entry which is preliminary data.</text>
</comment>
<protein>
    <submittedName>
        <fullName evidence="1">Alpha/beta fold hydrolase</fullName>
    </submittedName>
</protein>